<keyword evidence="2 5" id="KW-0808">Transferase</keyword>
<evidence type="ECO:0000256" key="1">
    <source>
        <dbReference type="ARBA" id="ARBA00022527"/>
    </source>
</evidence>
<evidence type="ECO:0000256" key="3">
    <source>
        <dbReference type="ARBA" id="ARBA00022741"/>
    </source>
</evidence>
<dbReference type="OrthoDB" id="9782201at2"/>
<comment type="function">
    <text evidence="5">Bifunctional serine/threonine kinase and phosphorylase involved in the regulation of the pyruvate, phosphate dikinase (PPDK) by catalyzing its phosphorylation/dephosphorylation.</text>
</comment>
<dbReference type="HAMAP" id="MF_00921">
    <property type="entry name" value="PDRP"/>
    <property type="match status" value="1"/>
</dbReference>
<dbReference type="InterPro" id="IPR026565">
    <property type="entry name" value="PPDK_reg"/>
</dbReference>
<dbReference type="NCBIfam" id="NF003742">
    <property type="entry name" value="PRK05339.1"/>
    <property type="match status" value="1"/>
</dbReference>
<reference evidence="6 7" key="1">
    <citation type="journal article" date="2015" name="Genome Announc.">
        <title>Expanding the biotechnology potential of lactobacilli through comparative genomics of 213 strains and associated genera.</title>
        <authorList>
            <person name="Sun Z."/>
            <person name="Harris H.M."/>
            <person name="McCann A."/>
            <person name="Guo C."/>
            <person name="Argimon S."/>
            <person name="Zhang W."/>
            <person name="Yang X."/>
            <person name="Jeffery I.B."/>
            <person name="Cooney J.C."/>
            <person name="Kagawa T.F."/>
            <person name="Liu W."/>
            <person name="Song Y."/>
            <person name="Salvetti E."/>
            <person name="Wrobel A."/>
            <person name="Rasinkangas P."/>
            <person name="Parkhill J."/>
            <person name="Rea M.C."/>
            <person name="O'Sullivan O."/>
            <person name="Ritari J."/>
            <person name="Douillard F.P."/>
            <person name="Paul Ross R."/>
            <person name="Yang R."/>
            <person name="Briner A.E."/>
            <person name="Felis G.E."/>
            <person name="de Vos W.M."/>
            <person name="Barrangou R."/>
            <person name="Klaenhammer T.R."/>
            <person name="Caufield P.W."/>
            <person name="Cui Y."/>
            <person name="Zhang H."/>
            <person name="O'Toole P.W."/>
        </authorList>
    </citation>
    <scope>NUCLEOTIDE SEQUENCE [LARGE SCALE GENOMIC DNA]</scope>
    <source>
        <strain evidence="6 7">DSM 23026</strain>
    </source>
</reference>
<evidence type="ECO:0000313" key="6">
    <source>
        <dbReference type="EMBL" id="KRO26257.1"/>
    </source>
</evidence>
<comment type="caution">
    <text evidence="6">The sequence shown here is derived from an EMBL/GenBank/DDBJ whole genome shotgun (WGS) entry which is preliminary data.</text>
</comment>
<feature type="binding site" evidence="5">
    <location>
        <begin position="151"/>
        <end position="158"/>
    </location>
    <ligand>
        <name>ADP</name>
        <dbReference type="ChEBI" id="CHEBI:456216"/>
    </ligand>
</feature>
<dbReference type="EC" id="2.7.11.32" evidence="5"/>
<dbReference type="PATRIC" id="fig|480391.4.peg.44"/>
<keyword evidence="7" id="KW-1185">Reference proteome</keyword>
<evidence type="ECO:0000256" key="4">
    <source>
        <dbReference type="ARBA" id="ARBA00022777"/>
    </source>
</evidence>
<keyword evidence="1 5" id="KW-0723">Serine/threonine-protein kinase</keyword>
<comment type="catalytic activity">
    <reaction evidence="5">
        <text>N(tele)-phospho-L-histidyl/L-threonyl-[pyruvate, phosphate dikinase] + ADP = N(tele)-phospho-L-histidyl/O-phospho-L-threonyl-[pyruvate, phosphate dikinase] + AMP + H(+)</text>
        <dbReference type="Rhea" id="RHEA:43692"/>
        <dbReference type="Rhea" id="RHEA-COMP:10650"/>
        <dbReference type="Rhea" id="RHEA-COMP:10651"/>
        <dbReference type="ChEBI" id="CHEBI:15378"/>
        <dbReference type="ChEBI" id="CHEBI:30013"/>
        <dbReference type="ChEBI" id="CHEBI:61977"/>
        <dbReference type="ChEBI" id="CHEBI:83586"/>
        <dbReference type="ChEBI" id="CHEBI:456215"/>
        <dbReference type="ChEBI" id="CHEBI:456216"/>
        <dbReference type="EC" id="2.7.11.32"/>
    </reaction>
</comment>
<dbReference type="PANTHER" id="PTHR31756">
    <property type="entry name" value="PYRUVATE, PHOSPHATE DIKINASE REGULATORY PROTEIN 1, CHLOROPLASTIC"/>
    <property type="match status" value="1"/>
</dbReference>
<dbReference type="EMBL" id="JQCQ01000001">
    <property type="protein sequence ID" value="KRO26257.1"/>
    <property type="molecule type" value="Genomic_DNA"/>
</dbReference>
<comment type="similarity">
    <text evidence="5">Belongs to the pyruvate, phosphate/water dikinase regulatory protein family. PDRP subfamily.</text>
</comment>
<dbReference type="Pfam" id="PF03618">
    <property type="entry name" value="Kinase-PPPase"/>
    <property type="match status" value="1"/>
</dbReference>
<gene>
    <name evidence="6" type="ORF">IV88_GL000042</name>
</gene>
<dbReference type="InterPro" id="IPR005177">
    <property type="entry name" value="Kinase-pyrophosphorylase"/>
</dbReference>
<evidence type="ECO:0000256" key="5">
    <source>
        <dbReference type="HAMAP-Rule" id="MF_00921"/>
    </source>
</evidence>
<proteinExistence type="inferred from homology"/>
<evidence type="ECO:0000256" key="2">
    <source>
        <dbReference type="ARBA" id="ARBA00022679"/>
    </source>
</evidence>
<comment type="catalytic activity">
    <reaction evidence="5">
        <text>N(tele)-phospho-L-histidyl/O-phospho-L-threonyl-[pyruvate, phosphate dikinase] + phosphate + H(+) = N(tele)-phospho-L-histidyl/L-threonyl-[pyruvate, phosphate dikinase] + diphosphate</text>
        <dbReference type="Rhea" id="RHEA:43696"/>
        <dbReference type="Rhea" id="RHEA-COMP:10650"/>
        <dbReference type="Rhea" id="RHEA-COMP:10651"/>
        <dbReference type="ChEBI" id="CHEBI:15378"/>
        <dbReference type="ChEBI" id="CHEBI:30013"/>
        <dbReference type="ChEBI" id="CHEBI:33019"/>
        <dbReference type="ChEBI" id="CHEBI:43474"/>
        <dbReference type="ChEBI" id="CHEBI:61977"/>
        <dbReference type="ChEBI" id="CHEBI:83586"/>
        <dbReference type="EC" id="2.7.4.27"/>
    </reaction>
</comment>
<dbReference type="GO" id="GO:0043531">
    <property type="term" value="F:ADP binding"/>
    <property type="evidence" value="ECO:0007669"/>
    <property type="project" value="UniProtKB-UniRule"/>
</dbReference>
<organism evidence="6 7">
    <name type="scientific">Pediococcus argentinicus</name>
    <dbReference type="NCBI Taxonomy" id="480391"/>
    <lineage>
        <taxon>Bacteria</taxon>
        <taxon>Bacillati</taxon>
        <taxon>Bacillota</taxon>
        <taxon>Bacilli</taxon>
        <taxon>Lactobacillales</taxon>
        <taxon>Lactobacillaceae</taxon>
        <taxon>Pediococcus</taxon>
    </lineage>
</organism>
<dbReference type="EC" id="2.7.4.27" evidence="5"/>
<dbReference type="GO" id="GO:0016776">
    <property type="term" value="F:phosphotransferase activity, phosphate group as acceptor"/>
    <property type="evidence" value="ECO:0007669"/>
    <property type="project" value="UniProtKB-UniRule"/>
</dbReference>
<sequence length="271" mass="30111">MADQEYKVFIISDSVGDTGDQVARAAAAQFPDATLHFSKYPFTQTQSLLDGILKKAHREHALVFSTFVNSELNQFAAQICKKNEIQYYDILTPALNIFENATGLEPANKPGRRHSLNDNYFDKIAAMEFAVTYDDGKDPAGFLKADIVLLGVSRTSKTPLSLYLANKGYKVANLPLVPQASIPDEIWKVDHNKIFGLTTTTEVLNGIRRQRMISYGLNPDSSYSNSDSIKTELKFADDLFKKVGCLVINTANKSIEETATIIMESLEDDPQ</sequence>
<name>A0A0R2NKD9_9LACO</name>
<keyword evidence="3 5" id="KW-0547">Nucleotide-binding</keyword>
<evidence type="ECO:0000313" key="7">
    <source>
        <dbReference type="Proteomes" id="UP000051249"/>
    </source>
</evidence>
<protein>
    <recommendedName>
        <fullName evidence="5">Putative pyruvate, phosphate dikinase regulatory protein</fullName>
        <shortName evidence="5">PPDK regulatory protein</shortName>
        <ecNumber evidence="5">2.7.11.32</ecNumber>
        <ecNumber evidence="5">2.7.4.27</ecNumber>
    </recommendedName>
</protein>
<dbReference type="RefSeq" id="WP_057797514.1">
    <property type="nucleotide sequence ID" value="NZ_BJZZ01000001.1"/>
</dbReference>
<dbReference type="GO" id="GO:0004674">
    <property type="term" value="F:protein serine/threonine kinase activity"/>
    <property type="evidence" value="ECO:0007669"/>
    <property type="project" value="UniProtKB-UniRule"/>
</dbReference>
<dbReference type="Proteomes" id="UP000051249">
    <property type="component" value="Unassembled WGS sequence"/>
</dbReference>
<dbReference type="AlphaFoldDB" id="A0A0R2NKD9"/>
<accession>A0A0R2NKD9</accession>
<dbReference type="GO" id="GO:0005524">
    <property type="term" value="F:ATP binding"/>
    <property type="evidence" value="ECO:0007669"/>
    <property type="project" value="InterPro"/>
</dbReference>
<keyword evidence="4 5" id="KW-0418">Kinase</keyword>
<dbReference type="PANTHER" id="PTHR31756:SF3">
    <property type="entry name" value="PYRUVATE, PHOSPHATE DIKINASE REGULATORY PROTEIN 1, CHLOROPLASTIC"/>
    <property type="match status" value="1"/>
</dbReference>